<dbReference type="InterPro" id="IPR029044">
    <property type="entry name" value="Nucleotide-diphossugar_trans"/>
</dbReference>
<evidence type="ECO:0000259" key="5">
    <source>
        <dbReference type="Pfam" id="PF00535"/>
    </source>
</evidence>
<dbReference type="Gene3D" id="3.90.550.10">
    <property type="entry name" value="Spore Coat Polysaccharide Biosynthesis Protein SpsA, Chain A"/>
    <property type="match status" value="1"/>
</dbReference>
<comment type="caution">
    <text evidence="6">The sequence shown here is derived from an EMBL/GenBank/DDBJ whole genome shotgun (WGS) entry which is preliminary data.</text>
</comment>
<accession>A0ABS2C798</accession>
<evidence type="ECO:0000256" key="1">
    <source>
        <dbReference type="ARBA" id="ARBA00006739"/>
    </source>
</evidence>
<dbReference type="PANTHER" id="PTHR43179:SF12">
    <property type="entry name" value="GALACTOFURANOSYLTRANSFERASE GLFT2"/>
    <property type="match status" value="1"/>
</dbReference>
<feature type="transmembrane region" description="Helical" evidence="4">
    <location>
        <begin position="262"/>
        <end position="283"/>
    </location>
</feature>
<reference evidence="6 7" key="1">
    <citation type="submission" date="2019-11" db="EMBL/GenBank/DDBJ databases">
        <title>Novel Deefgea species.</title>
        <authorList>
            <person name="Han J.-H."/>
        </authorList>
    </citation>
    <scope>NUCLEOTIDE SEQUENCE [LARGE SCALE GENOMIC DNA]</scope>
    <source>
        <strain evidence="6 7">LMG 24817</strain>
    </source>
</reference>
<dbReference type="Pfam" id="PF00535">
    <property type="entry name" value="Glycos_transf_2"/>
    <property type="match status" value="1"/>
</dbReference>
<evidence type="ECO:0000256" key="3">
    <source>
        <dbReference type="ARBA" id="ARBA00022679"/>
    </source>
</evidence>
<protein>
    <submittedName>
        <fullName evidence="6">Glycosyltransferase</fullName>
    </submittedName>
</protein>
<name>A0ABS2C798_9NEIS</name>
<gene>
    <name evidence="6" type="ORF">GM173_00365</name>
</gene>
<keyword evidence="4" id="KW-1133">Transmembrane helix</keyword>
<evidence type="ECO:0000313" key="7">
    <source>
        <dbReference type="Proteomes" id="UP001195660"/>
    </source>
</evidence>
<evidence type="ECO:0000256" key="2">
    <source>
        <dbReference type="ARBA" id="ARBA00022676"/>
    </source>
</evidence>
<dbReference type="Proteomes" id="UP001195660">
    <property type="component" value="Unassembled WGS sequence"/>
</dbReference>
<feature type="domain" description="Glycosyltransferase 2-like" evidence="5">
    <location>
        <begin position="21"/>
        <end position="190"/>
    </location>
</feature>
<keyword evidence="4" id="KW-0472">Membrane</keyword>
<comment type="similarity">
    <text evidence="1">Belongs to the glycosyltransferase 2 family.</text>
</comment>
<proteinExistence type="inferred from homology"/>
<keyword evidence="3" id="KW-0808">Transferase</keyword>
<keyword evidence="7" id="KW-1185">Reference proteome</keyword>
<keyword evidence="2" id="KW-0328">Glycosyltransferase</keyword>
<dbReference type="EMBL" id="WOFE01000001">
    <property type="protein sequence ID" value="MBM5570026.1"/>
    <property type="molecule type" value="Genomic_DNA"/>
</dbReference>
<sequence length="329" mass="37475">MHTPRINSIQNSTLEKNNSVSIIIVNWNAGKLLSECIEHLSRQTIKPKTIYVVDNASTDNSLDNIRNQYSIELIELTENTGFAKANNIALQKIDTTYVALLNPDAFPAPDWLKNLLEAAERHPEAASFGSLQLMDTVEPKIDGIGDCYHISGLAWRELHNHKYPIEPLLEKEIFSPCAAAALYRMDALRNVGEFEESFFCYMEDIDLGFRLRLAGYNSWFVPSAVVTHVGSATSGGKHSDFAVYHGHRNLVWVFIRNMPTPLLLLFLPVHIMLNIVTLLVFYTRRQYIIGKSKRDAFFGIHIAFAQRRKIQKNRIASSWKILSLLRFLK</sequence>
<keyword evidence="4" id="KW-0812">Transmembrane</keyword>
<evidence type="ECO:0000256" key="4">
    <source>
        <dbReference type="SAM" id="Phobius"/>
    </source>
</evidence>
<evidence type="ECO:0000313" key="6">
    <source>
        <dbReference type="EMBL" id="MBM5570026.1"/>
    </source>
</evidence>
<dbReference type="SUPFAM" id="SSF53448">
    <property type="entry name" value="Nucleotide-diphospho-sugar transferases"/>
    <property type="match status" value="1"/>
</dbReference>
<dbReference type="CDD" id="cd04186">
    <property type="entry name" value="GT_2_like_c"/>
    <property type="match status" value="1"/>
</dbReference>
<organism evidence="6 7">
    <name type="scientific">Deefgea chitinilytica</name>
    <dbReference type="NCBI Taxonomy" id="570276"/>
    <lineage>
        <taxon>Bacteria</taxon>
        <taxon>Pseudomonadati</taxon>
        <taxon>Pseudomonadota</taxon>
        <taxon>Betaproteobacteria</taxon>
        <taxon>Neisseriales</taxon>
        <taxon>Chitinibacteraceae</taxon>
        <taxon>Deefgea</taxon>
    </lineage>
</organism>
<dbReference type="PANTHER" id="PTHR43179">
    <property type="entry name" value="RHAMNOSYLTRANSFERASE WBBL"/>
    <property type="match status" value="1"/>
</dbReference>
<dbReference type="InterPro" id="IPR001173">
    <property type="entry name" value="Glyco_trans_2-like"/>
</dbReference>